<evidence type="ECO:0000256" key="7">
    <source>
        <dbReference type="ARBA" id="ARBA00022989"/>
    </source>
</evidence>
<keyword evidence="8 10" id="KW-0472">Membrane</keyword>
<comment type="pathway">
    <text evidence="3">Porphyrin-containing compound metabolism; protoheme biosynthesis.</text>
</comment>
<dbReference type="STRING" id="1938817.SAMN06296008_10678"/>
<evidence type="ECO:0000256" key="5">
    <source>
        <dbReference type="ARBA" id="ARBA00022519"/>
    </source>
</evidence>
<dbReference type="NCBIfam" id="TIGR00540">
    <property type="entry name" value="TPR_hemY_coli"/>
    <property type="match status" value="1"/>
</dbReference>
<keyword evidence="7 10" id="KW-1133">Transmembrane helix</keyword>
<keyword evidence="6 10" id="KW-0812">Transmembrane</keyword>
<accession>A0A1W1ZQL7</accession>
<dbReference type="GO" id="GO:0006779">
    <property type="term" value="P:porphyrin-containing compound biosynthetic process"/>
    <property type="evidence" value="ECO:0007669"/>
    <property type="project" value="UniProtKB-KW"/>
</dbReference>
<evidence type="ECO:0000259" key="11">
    <source>
        <dbReference type="Pfam" id="PF07219"/>
    </source>
</evidence>
<evidence type="ECO:0000256" key="4">
    <source>
        <dbReference type="ARBA" id="ARBA00022475"/>
    </source>
</evidence>
<name>A0A1W1ZQL7_9BURK</name>
<dbReference type="InterPro" id="IPR010817">
    <property type="entry name" value="HemY_N"/>
</dbReference>
<evidence type="ECO:0000256" key="1">
    <source>
        <dbReference type="ARBA" id="ARBA00002962"/>
    </source>
</evidence>
<dbReference type="GO" id="GO:0005886">
    <property type="term" value="C:plasma membrane"/>
    <property type="evidence" value="ECO:0007669"/>
    <property type="project" value="UniProtKB-SubCell"/>
</dbReference>
<feature type="transmembrane region" description="Helical" evidence="10">
    <location>
        <begin position="41"/>
        <end position="62"/>
    </location>
</feature>
<evidence type="ECO:0000313" key="13">
    <source>
        <dbReference type="Proteomes" id="UP000192708"/>
    </source>
</evidence>
<dbReference type="Gene3D" id="1.25.40.10">
    <property type="entry name" value="Tetratricopeptide repeat domain"/>
    <property type="match status" value="1"/>
</dbReference>
<dbReference type="UniPathway" id="UPA00252"/>
<evidence type="ECO:0000256" key="6">
    <source>
        <dbReference type="ARBA" id="ARBA00022692"/>
    </source>
</evidence>
<feature type="domain" description="HemY N-terminal" evidence="11">
    <location>
        <begin position="26"/>
        <end position="130"/>
    </location>
</feature>
<reference evidence="12 13" key="1">
    <citation type="submission" date="2017-04" db="EMBL/GenBank/DDBJ databases">
        <authorList>
            <person name="Afonso C.L."/>
            <person name="Miller P.J."/>
            <person name="Scott M.A."/>
            <person name="Spackman E."/>
            <person name="Goraichik I."/>
            <person name="Dimitrov K.M."/>
            <person name="Suarez D.L."/>
            <person name="Swayne D.E."/>
        </authorList>
    </citation>
    <scope>NUCLEOTIDE SEQUENCE [LARGE SCALE GENOMIC DNA]</scope>
    <source>
        <strain evidence="12 13">VK13</strain>
    </source>
</reference>
<organism evidence="12 13">
    <name type="scientific">Polynucleobacter kasalickyi</name>
    <dbReference type="NCBI Taxonomy" id="1938817"/>
    <lineage>
        <taxon>Bacteria</taxon>
        <taxon>Pseudomonadati</taxon>
        <taxon>Pseudomonadota</taxon>
        <taxon>Betaproteobacteria</taxon>
        <taxon>Burkholderiales</taxon>
        <taxon>Burkholderiaceae</taxon>
        <taxon>Polynucleobacter</taxon>
    </lineage>
</organism>
<dbReference type="AlphaFoldDB" id="A0A1W1ZQL7"/>
<sequence>MRFIIWLIVLSIGAVTTAWLMRYNTGHVVLFWNIHRIDLSLNMALILFVMCSGILFIILRLINELINLPLKAQAYRQRSKSLRASTDLAMSIDHLFAGRFSKAIKLAHFPVNFPETSNIALLIVAQAQHQLKNNVLRDEALEKIKEPQHLQAKLILQAQFLVDDRQPHGALQIIHQLQEKGARQFLVQSIAMRAHQISKNWLEMVRLANNLKKRNYLSPLLANARILEGLNQLLITKQFTSQDLMKQWQELSPLDRQNPALMRLFIKGFIHLKDLVNAKKIFDLGFAIKIFPELVLLIPSYSKIPGAIANDSILLVEKFLKQDLANPYLHFAMGELCYAQKLWGKAIASYDSVHTSPHIDPDLKAQSHFRLFSIYEEIENAQQSAVHQNALIQLLSHKIHVE</sequence>
<keyword evidence="13" id="KW-1185">Reference proteome</keyword>
<dbReference type="Proteomes" id="UP000192708">
    <property type="component" value="Unassembled WGS sequence"/>
</dbReference>
<evidence type="ECO:0000256" key="8">
    <source>
        <dbReference type="ARBA" id="ARBA00023136"/>
    </source>
</evidence>
<dbReference type="InterPro" id="IPR005254">
    <property type="entry name" value="Heme_biosyn_assoc_TPR_pro"/>
</dbReference>
<evidence type="ECO:0000256" key="10">
    <source>
        <dbReference type="SAM" id="Phobius"/>
    </source>
</evidence>
<gene>
    <name evidence="12" type="ORF">SAMN06296008_10678</name>
</gene>
<evidence type="ECO:0000256" key="9">
    <source>
        <dbReference type="ARBA" id="ARBA00023244"/>
    </source>
</evidence>
<evidence type="ECO:0000256" key="3">
    <source>
        <dbReference type="ARBA" id="ARBA00004744"/>
    </source>
</evidence>
<keyword evidence="5" id="KW-0997">Cell inner membrane</keyword>
<dbReference type="EMBL" id="FWXJ01000006">
    <property type="protein sequence ID" value="SMC50696.1"/>
    <property type="molecule type" value="Genomic_DNA"/>
</dbReference>
<comment type="function">
    <text evidence="1">Involved in a late step of protoheme IX synthesis.</text>
</comment>
<dbReference type="InterPro" id="IPR011990">
    <property type="entry name" value="TPR-like_helical_dom_sf"/>
</dbReference>
<protein>
    <submittedName>
        <fullName evidence="12">HemY protein</fullName>
    </submittedName>
</protein>
<dbReference type="RefSeq" id="WP_084283412.1">
    <property type="nucleotide sequence ID" value="NZ_FWXJ01000006.1"/>
</dbReference>
<evidence type="ECO:0000256" key="2">
    <source>
        <dbReference type="ARBA" id="ARBA00004429"/>
    </source>
</evidence>
<dbReference type="Pfam" id="PF07219">
    <property type="entry name" value="HemY_N"/>
    <property type="match status" value="1"/>
</dbReference>
<dbReference type="SUPFAM" id="SSF48452">
    <property type="entry name" value="TPR-like"/>
    <property type="match status" value="1"/>
</dbReference>
<keyword evidence="9" id="KW-0627">Porphyrin biosynthesis</keyword>
<keyword evidence="4" id="KW-1003">Cell membrane</keyword>
<evidence type="ECO:0000313" key="12">
    <source>
        <dbReference type="EMBL" id="SMC50696.1"/>
    </source>
</evidence>
<dbReference type="OrthoDB" id="7053339at2"/>
<proteinExistence type="predicted"/>
<dbReference type="GO" id="GO:0042168">
    <property type="term" value="P:heme metabolic process"/>
    <property type="evidence" value="ECO:0007669"/>
    <property type="project" value="InterPro"/>
</dbReference>
<comment type="subcellular location">
    <subcellularLocation>
        <location evidence="2">Cell inner membrane</location>
        <topology evidence="2">Multi-pass membrane protein</topology>
    </subcellularLocation>
</comment>